<dbReference type="NCBIfam" id="TIGR00413">
    <property type="entry name" value="rlpA"/>
    <property type="match status" value="1"/>
</dbReference>
<evidence type="ECO:0000256" key="4">
    <source>
        <dbReference type="RuleBase" id="RU003495"/>
    </source>
</evidence>
<dbReference type="EC" id="4.2.2.-" evidence="3"/>
<evidence type="ECO:0000313" key="7">
    <source>
        <dbReference type="Proteomes" id="UP000515297"/>
    </source>
</evidence>
<accession>A0A7G6VRT1</accession>
<name>A0A7G6VRT1_9SPHN</name>
<comment type="similarity">
    <text evidence="3 4">Belongs to the RlpA family.</text>
</comment>
<comment type="function">
    <text evidence="3">Lytic transglycosylase with a strong preference for naked glycan strands that lack stem peptides.</text>
</comment>
<dbReference type="InterPro" id="IPR036908">
    <property type="entry name" value="RlpA-like_sf"/>
</dbReference>
<dbReference type="AlphaFoldDB" id="A0A7G6VRT1"/>
<evidence type="ECO:0000256" key="2">
    <source>
        <dbReference type="ARBA" id="ARBA00023316"/>
    </source>
</evidence>
<organism evidence="6 7">
    <name type="scientific">Croceicoccus marinus</name>
    <dbReference type="NCBI Taxonomy" id="450378"/>
    <lineage>
        <taxon>Bacteria</taxon>
        <taxon>Pseudomonadati</taxon>
        <taxon>Pseudomonadota</taxon>
        <taxon>Alphaproteobacteria</taxon>
        <taxon>Sphingomonadales</taxon>
        <taxon>Erythrobacteraceae</taxon>
        <taxon>Croceicoccus</taxon>
    </lineage>
</organism>
<proteinExistence type="inferred from homology"/>
<dbReference type="CDD" id="cd22268">
    <property type="entry name" value="DPBB_RlpA-like"/>
    <property type="match status" value="1"/>
</dbReference>
<dbReference type="Gene3D" id="2.40.40.10">
    <property type="entry name" value="RlpA-like domain"/>
    <property type="match status" value="1"/>
</dbReference>
<protein>
    <recommendedName>
        <fullName evidence="3">Endolytic peptidoglycan transglycosylase RlpA</fullName>
        <ecNumber evidence="3">4.2.2.-</ecNumber>
    </recommendedName>
</protein>
<evidence type="ECO:0000313" key="6">
    <source>
        <dbReference type="EMBL" id="QNE04446.1"/>
    </source>
</evidence>
<dbReference type="EMBL" id="CP060052">
    <property type="protein sequence ID" value="QNE04446.1"/>
    <property type="molecule type" value="Genomic_DNA"/>
</dbReference>
<gene>
    <name evidence="3" type="primary">rlpA</name>
    <name evidence="6" type="ORF">H4O24_10715</name>
</gene>
<dbReference type="PANTHER" id="PTHR34183">
    <property type="entry name" value="ENDOLYTIC PEPTIDOGLYCAN TRANSGLYCOSYLASE RLPA"/>
    <property type="match status" value="1"/>
</dbReference>
<dbReference type="HAMAP" id="MF_02071">
    <property type="entry name" value="RlpA"/>
    <property type="match status" value="1"/>
</dbReference>
<dbReference type="InterPro" id="IPR012997">
    <property type="entry name" value="RplA"/>
</dbReference>
<dbReference type="Pfam" id="PF03330">
    <property type="entry name" value="DPBB_1"/>
    <property type="match status" value="1"/>
</dbReference>
<dbReference type="PANTHER" id="PTHR34183:SF8">
    <property type="entry name" value="ENDOLYTIC PEPTIDOGLYCAN TRANSGLYCOSYLASE RLPA-RELATED"/>
    <property type="match status" value="1"/>
</dbReference>
<keyword evidence="1 3" id="KW-0456">Lyase</keyword>
<dbReference type="Proteomes" id="UP000515297">
    <property type="component" value="Chromosome"/>
</dbReference>
<evidence type="ECO:0000259" key="5">
    <source>
        <dbReference type="Pfam" id="PF03330"/>
    </source>
</evidence>
<dbReference type="SUPFAM" id="SSF50685">
    <property type="entry name" value="Barwin-like endoglucanases"/>
    <property type="match status" value="1"/>
</dbReference>
<evidence type="ECO:0000256" key="3">
    <source>
        <dbReference type="HAMAP-Rule" id="MF_02071"/>
    </source>
</evidence>
<keyword evidence="2 3" id="KW-0961">Cell wall biogenesis/degradation</keyword>
<evidence type="ECO:0000256" key="1">
    <source>
        <dbReference type="ARBA" id="ARBA00023239"/>
    </source>
</evidence>
<dbReference type="InterPro" id="IPR034718">
    <property type="entry name" value="RlpA"/>
</dbReference>
<dbReference type="GO" id="GO:0008932">
    <property type="term" value="F:lytic endotransglycosylase activity"/>
    <property type="evidence" value="ECO:0007669"/>
    <property type="project" value="UniProtKB-UniRule"/>
</dbReference>
<dbReference type="InterPro" id="IPR009009">
    <property type="entry name" value="RlpA-like_DPBB"/>
</dbReference>
<dbReference type="GO" id="GO:0000270">
    <property type="term" value="P:peptidoglycan metabolic process"/>
    <property type="evidence" value="ECO:0007669"/>
    <property type="project" value="UniProtKB-UniRule"/>
</dbReference>
<feature type="domain" description="RlpA-like protein double-psi beta-barrel" evidence="5">
    <location>
        <begin position="177"/>
        <end position="263"/>
    </location>
</feature>
<reference evidence="6 7" key="1">
    <citation type="submission" date="2020-08" db="EMBL/GenBank/DDBJ databases">
        <authorList>
            <person name="Liu G."/>
            <person name="Sun C."/>
        </authorList>
    </citation>
    <scope>NUCLEOTIDE SEQUENCE [LARGE SCALE GENOMIC DNA]</scope>
    <source>
        <strain evidence="6 7">OT19</strain>
    </source>
</reference>
<sequence>MLACCGSHGPVRVGPVAIPAPFAVVRPVPTPVAEGGSLASRPGNFVIRAGFAYPANLPDNAPLTQKRRTKCGRKAAGRTHSRAFPAMLQGMKTRVNMRLRPVRTIAFFGLASLAAVPVSVARAGTEEPTNIEASIGLTSDNSAAVDLIPDSENAEMGLQSGAIAELAQSDVVETLGAGVASWYGPKFAGRRTANGETFNPTELTAAHRTLPFGSMVRVTSSRTGKSVVVRINDRGPFHGDRVIDLSEAAAKEIGIKQRGSGTVDLALLQS</sequence>
<dbReference type="GO" id="GO:0071555">
    <property type="term" value="P:cell wall organization"/>
    <property type="evidence" value="ECO:0007669"/>
    <property type="project" value="UniProtKB-KW"/>
</dbReference>